<keyword evidence="8" id="KW-1185">Reference proteome</keyword>
<dbReference type="SUPFAM" id="SSF161098">
    <property type="entry name" value="MetI-like"/>
    <property type="match status" value="1"/>
</dbReference>
<feature type="transmembrane region" description="Helical" evidence="5">
    <location>
        <begin position="204"/>
        <end position="225"/>
    </location>
</feature>
<dbReference type="OrthoDB" id="9781724at2"/>
<feature type="domain" description="ABC transmembrane type-1" evidence="6">
    <location>
        <begin position="26"/>
        <end position="222"/>
    </location>
</feature>
<evidence type="ECO:0000256" key="3">
    <source>
        <dbReference type="ARBA" id="ARBA00022989"/>
    </source>
</evidence>
<dbReference type="InterPro" id="IPR035906">
    <property type="entry name" value="MetI-like_sf"/>
</dbReference>
<accession>A0A369C1M4</accession>
<dbReference type="AlphaFoldDB" id="A0A369C1M4"/>
<protein>
    <submittedName>
        <fullName evidence="7">Tungstate transport system permease protein</fullName>
    </submittedName>
</protein>
<dbReference type="Proteomes" id="UP000252707">
    <property type="component" value="Unassembled WGS sequence"/>
</dbReference>
<organism evidence="7 8">
    <name type="scientific">Thioalbus denitrificans</name>
    <dbReference type="NCBI Taxonomy" id="547122"/>
    <lineage>
        <taxon>Bacteria</taxon>
        <taxon>Pseudomonadati</taxon>
        <taxon>Pseudomonadota</taxon>
        <taxon>Gammaproteobacteria</taxon>
        <taxon>Chromatiales</taxon>
        <taxon>Ectothiorhodospiraceae</taxon>
        <taxon>Thioalbus</taxon>
    </lineage>
</organism>
<dbReference type="InterPro" id="IPR000515">
    <property type="entry name" value="MetI-like"/>
</dbReference>
<dbReference type="PANTHER" id="PTHR43632:SF1">
    <property type="entry name" value="PERMEASE COMPONENT OF TUNGSTATE ABC TRANSPORTER"/>
    <property type="match status" value="1"/>
</dbReference>
<evidence type="ECO:0000256" key="4">
    <source>
        <dbReference type="ARBA" id="ARBA00023136"/>
    </source>
</evidence>
<evidence type="ECO:0000313" key="7">
    <source>
        <dbReference type="EMBL" id="RCX26567.1"/>
    </source>
</evidence>
<dbReference type="PROSITE" id="PS50928">
    <property type="entry name" value="ABC_TM1"/>
    <property type="match status" value="1"/>
</dbReference>
<comment type="caution">
    <text evidence="7">The sequence shown here is derived from an EMBL/GenBank/DDBJ whole genome shotgun (WGS) entry which is preliminary data.</text>
</comment>
<dbReference type="NCBIfam" id="NF038017">
    <property type="entry name" value="ABC_perm1"/>
    <property type="match status" value="1"/>
</dbReference>
<evidence type="ECO:0000256" key="1">
    <source>
        <dbReference type="ARBA" id="ARBA00004651"/>
    </source>
</evidence>
<feature type="transmembrane region" description="Helical" evidence="5">
    <location>
        <begin position="61"/>
        <end position="84"/>
    </location>
</feature>
<dbReference type="InterPro" id="IPR049783">
    <property type="entry name" value="ABC_perm_TupB-like"/>
</dbReference>
<dbReference type="EMBL" id="QPJY01000009">
    <property type="protein sequence ID" value="RCX26567.1"/>
    <property type="molecule type" value="Genomic_DNA"/>
</dbReference>
<keyword evidence="5" id="KW-0813">Transport</keyword>
<comment type="similarity">
    <text evidence="5">Belongs to the binding-protein-dependent transport system permease family.</text>
</comment>
<name>A0A369C1M4_9GAMM</name>
<evidence type="ECO:0000259" key="6">
    <source>
        <dbReference type="PROSITE" id="PS50928"/>
    </source>
</evidence>
<dbReference type="GO" id="GO:0055085">
    <property type="term" value="P:transmembrane transport"/>
    <property type="evidence" value="ECO:0007669"/>
    <property type="project" value="InterPro"/>
</dbReference>
<keyword evidence="4 5" id="KW-0472">Membrane</keyword>
<evidence type="ECO:0000313" key="8">
    <source>
        <dbReference type="Proteomes" id="UP000252707"/>
    </source>
</evidence>
<feature type="transmembrane region" description="Helical" evidence="5">
    <location>
        <begin position="36"/>
        <end position="54"/>
    </location>
</feature>
<comment type="subcellular location">
    <subcellularLocation>
        <location evidence="1 5">Cell membrane</location>
        <topology evidence="1 5">Multi-pass membrane protein</topology>
    </subcellularLocation>
</comment>
<sequence>MESLGQATTRALALLFSGDAALWAIIGISLKVSLQAILYATPPGLVLAFLLAHGRFPGRRALISTFNTLLAVPAVVVGLSVYMALSRNGPLGDLRLLFTQEAMIIGQFLLAFPILVAMGHAAIQGADRRAWETALTLGAPPWRAMLTLMHELRFGLLAAVLAAFGRIIAEVGSSMMVGGNILNVTRNIPTAIALETSKGEFAQGIALGLVLLLMALVLNFTLGVFQGKGELRT</sequence>
<gene>
    <name evidence="7" type="ORF">DFQ59_10996</name>
</gene>
<dbReference type="RefSeq" id="WP_114280646.1">
    <property type="nucleotide sequence ID" value="NZ_QPJY01000009.1"/>
</dbReference>
<dbReference type="PANTHER" id="PTHR43632">
    <property type="entry name" value="PERMEASE COMPONENT OF TUNGSTATE ABC TRANSPORTER"/>
    <property type="match status" value="1"/>
</dbReference>
<dbReference type="Pfam" id="PF00528">
    <property type="entry name" value="BPD_transp_1"/>
    <property type="match status" value="1"/>
</dbReference>
<evidence type="ECO:0000256" key="5">
    <source>
        <dbReference type="RuleBase" id="RU363032"/>
    </source>
</evidence>
<feature type="transmembrane region" description="Helical" evidence="5">
    <location>
        <begin position="12"/>
        <end position="30"/>
    </location>
</feature>
<dbReference type="Gene3D" id="1.10.3720.10">
    <property type="entry name" value="MetI-like"/>
    <property type="match status" value="1"/>
</dbReference>
<keyword evidence="2 5" id="KW-0812">Transmembrane</keyword>
<reference evidence="7 8" key="1">
    <citation type="submission" date="2018-07" db="EMBL/GenBank/DDBJ databases">
        <title>Genomic Encyclopedia of Type Strains, Phase IV (KMG-IV): sequencing the most valuable type-strain genomes for metagenomic binning, comparative biology and taxonomic classification.</title>
        <authorList>
            <person name="Goeker M."/>
        </authorList>
    </citation>
    <scope>NUCLEOTIDE SEQUENCE [LARGE SCALE GENOMIC DNA]</scope>
    <source>
        <strain evidence="7 8">DSM 26407</strain>
    </source>
</reference>
<dbReference type="GO" id="GO:0005886">
    <property type="term" value="C:plasma membrane"/>
    <property type="evidence" value="ECO:0007669"/>
    <property type="project" value="UniProtKB-SubCell"/>
</dbReference>
<dbReference type="CDD" id="cd06261">
    <property type="entry name" value="TM_PBP2"/>
    <property type="match status" value="1"/>
</dbReference>
<proteinExistence type="inferred from homology"/>
<evidence type="ECO:0000256" key="2">
    <source>
        <dbReference type="ARBA" id="ARBA00022692"/>
    </source>
</evidence>
<keyword evidence="3 5" id="KW-1133">Transmembrane helix</keyword>
<feature type="transmembrane region" description="Helical" evidence="5">
    <location>
        <begin position="104"/>
        <end position="123"/>
    </location>
</feature>
<feature type="transmembrane region" description="Helical" evidence="5">
    <location>
        <begin position="152"/>
        <end position="169"/>
    </location>
</feature>